<dbReference type="InterPro" id="IPR001296">
    <property type="entry name" value="Glyco_trans_1"/>
</dbReference>
<dbReference type="InterPro" id="IPR007345">
    <property type="entry name" value="Polysacch_pyruvyl_Trfase"/>
</dbReference>
<dbReference type="GO" id="GO:0016740">
    <property type="term" value="F:transferase activity"/>
    <property type="evidence" value="ECO:0007669"/>
    <property type="project" value="UniProtKB-KW"/>
</dbReference>
<reference evidence="4 5" key="1">
    <citation type="journal article" date="2017" name="Int. J. Syst. Evol. Microbiol.">
        <title>Solibacillus kalamii sp. nov., isolated from a high-efficiency particulate arrestance filter system used in the International Space Station.</title>
        <authorList>
            <person name="Checinska Sielaff A."/>
            <person name="Kumar R.M."/>
            <person name="Pal D."/>
            <person name="Mayilraj S."/>
            <person name="Venkateswaran K."/>
        </authorList>
    </citation>
    <scope>NUCLEOTIDE SEQUENCE [LARGE SCALE GENOMIC DNA]</scope>
    <source>
        <strain evidence="4 5">ISSFR-015</strain>
    </source>
</reference>
<dbReference type="PANTHER" id="PTHR45947:SF3">
    <property type="entry name" value="SULFOQUINOVOSYL TRANSFERASE SQD2"/>
    <property type="match status" value="1"/>
</dbReference>
<keyword evidence="5" id="KW-1185">Reference proteome</keyword>
<dbReference type="Pfam" id="PF13439">
    <property type="entry name" value="Glyco_transf_4"/>
    <property type="match status" value="1"/>
</dbReference>
<name>A0ABX3ZGS4_9BACL</name>
<dbReference type="SUPFAM" id="SSF53756">
    <property type="entry name" value="UDP-Glycosyltransferase/glycogen phosphorylase"/>
    <property type="match status" value="1"/>
</dbReference>
<evidence type="ECO:0000259" key="1">
    <source>
        <dbReference type="Pfam" id="PF00534"/>
    </source>
</evidence>
<evidence type="ECO:0000313" key="4">
    <source>
        <dbReference type="EMBL" id="OUZ38914.1"/>
    </source>
</evidence>
<accession>A0ABX3ZGS4</accession>
<gene>
    <name evidence="4" type="ORF">CBM15_10550</name>
</gene>
<evidence type="ECO:0000259" key="3">
    <source>
        <dbReference type="Pfam" id="PF13439"/>
    </source>
</evidence>
<dbReference type="Gene3D" id="3.40.50.2000">
    <property type="entry name" value="Glycogen Phosphorylase B"/>
    <property type="match status" value="2"/>
</dbReference>
<sequence length="732" mass="82559">MTEKRILLAVDAFYIGGTETHVLSLAKELIKNNIFVAIVANKTGNLVNSYEALNCPIYHIEFPKSITLEETYETELIKQIELIIETEKISHVHIHQTSSGYLAGKAAKNRDIPTIITIHGTYYPNHEIEELLKLSDEVICVSPPLCDYVKTFGVEHPFLVPNGINLDDYPIDLAERDIRNELKIPEDATILLYASRITWAKAHVCSIFLRACKDLKVGEIPNLHVIVVGDGNKLDEITSLARTIEGICGEAFIHIVGEQNNMHPYYSIADCVVGTGRVALEAMASEKQVVAVGNHGYFGIVDTNNFQEAWSHYFGDHGSKAVCNRHQLSDDLKKILRDTEQLRLNGIKAREIIEEMFNIQTIVKKILKIYSQQTKIRWDGIKNILYIGWIGFNNLGDELLWNMFKDTCAKYLDGGKFTIKPSLPGTDLKNLDEFDMVVLGGGSLFLPGYLQILQDAIHRGKSVLIWGAGIDWIEEPTLGLLLNDQLTSLSPSFTQKDVDVLEEVLEHALFVGVRGPLTKKAIELMVGNEISAKVKVIGDPALLLQNTHLLQTPEKEKIIGINWGTTFNRLYGANEESVEEQLVETAKRLINKGYKILIYTVWTDDILHCERLYNKINDPNNVVLDKNLYTEQQLITQLSRCKATINFKLYANILSLIANVPSIPLGYRFKVFDFTALLGLPHLVVSTSSQQLTDDLLERIIMIEKNELEPVKQYNTIQQKYISLLESPFTKK</sequence>
<dbReference type="RefSeq" id="WP_087617466.1">
    <property type="nucleotide sequence ID" value="NZ_JAFBEY010000004.1"/>
</dbReference>
<dbReference type="Proteomes" id="UP000196594">
    <property type="component" value="Unassembled WGS sequence"/>
</dbReference>
<organism evidence="4 5">
    <name type="scientific">Solibacillus kalamii</name>
    <dbReference type="NCBI Taxonomy" id="1748298"/>
    <lineage>
        <taxon>Bacteria</taxon>
        <taxon>Bacillati</taxon>
        <taxon>Bacillota</taxon>
        <taxon>Bacilli</taxon>
        <taxon>Bacillales</taxon>
        <taxon>Caryophanaceae</taxon>
        <taxon>Solibacillus</taxon>
    </lineage>
</organism>
<evidence type="ECO:0000313" key="5">
    <source>
        <dbReference type="Proteomes" id="UP000196594"/>
    </source>
</evidence>
<dbReference type="PANTHER" id="PTHR45947">
    <property type="entry name" value="SULFOQUINOVOSYL TRANSFERASE SQD2"/>
    <property type="match status" value="1"/>
</dbReference>
<feature type="domain" description="Glycosyltransferase subfamily 4-like N-terminal" evidence="3">
    <location>
        <begin position="15"/>
        <end position="167"/>
    </location>
</feature>
<comment type="caution">
    <text evidence="4">The sequence shown here is derived from an EMBL/GenBank/DDBJ whole genome shotgun (WGS) entry which is preliminary data.</text>
</comment>
<dbReference type="InterPro" id="IPR050194">
    <property type="entry name" value="Glycosyltransferase_grp1"/>
</dbReference>
<dbReference type="InterPro" id="IPR028098">
    <property type="entry name" value="Glyco_trans_4-like_N"/>
</dbReference>
<proteinExistence type="predicted"/>
<feature type="domain" description="Glycosyl transferase family 1" evidence="1">
    <location>
        <begin position="176"/>
        <end position="339"/>
    </location>
</feature>
<keyword evidence="4" id="KW-0808">Transferase</keyword>
<evidence type="ECO:0000259" key="2">
    <source>
        <dbReference type="Pfam" id="PF04230"/>
    </source>
</evidence>
<feature type="domain" description="Polysaccharide pyruvyl transferase" evidence="2">
    <location>
        <begin position="394"/>
        <end position="667"/>
    </location>
</feature>
<dbReference type="Pfam" id="PF04230">
    <property type="entry name" value="PS_pyruv_trans"/>
    <property type="match status" value="1"/>
</dbReference>
<dbReference type="EMBL" id="NHNT01000006">
    <property type="protein sequence ID" value="OUZ38914.1"/>
    <property type="molecule type" value="Genomic_DNA"/>
</dbReference>
<dbReference type="Pfam" id="PF00534">
    <property type="entry name" value="Glycos_transf_1"/>
    <property type="match status" value="1"/>
</dbReference>
<protein>
    <submittedName>
        <fullName evidence="4">Glycosyl transferase</fullName>
    </submittedName>
</protein>